<dbReference type="EnsemblMetazoa" id="GAUT017873-RA">
    <property type="protein sequence ID" value="GAUT017873-PA"/>
    <property type="gene ID" value="GAUT017873"/>
</dbReference>
<feature type="region of interest" description="Disordered" evidence="1">
    <location>
        <begin position="49"/>
        <end position="84"/>
    </location>
</feature>
<keyword evidence="3" id="KW-1185">Reference proteome</keyword>
<dbReference type="Proteomes" id="UP000078200">
    <property type="component" value="Unassembled WGS sequence"/>
</dbReference>
<dbReference type="AlphaFoldDB" id="A0A1A9UWB5"/>
<accession>A0A1A9UWB5</accession>
<evidence type="ECO:0000313" key="2">
    <source>
        <dbReference type="EnsemblMetazoa" id="GAUT017873-PA"/>
    </source>
</evidence>
<protein>
    <submittedName>
        <fullName evidence="2">Uncharacterized protein</fullName>
    </submittedName>
</protein>
<evidence type="ECO:0000313" key="3">
    <source>
        <dbReference type="Proteomes" id="UP000078200"/>
    </source>
</evidence>
<feature type="compositionally biased region" description="Acidic residues" evidence="1">
    <location>
        <begin position="63"/>
        <end position="77"/>
    </location>
</feature>
<dbReference type="VEuPathDB" id="VectorBase:GAUT017873"/>
<reference evidence="2" key="1">
    <citation type="submission" date="2020-05" db="UniProtKB">
        <authorList>
            <consortium name="EnsemblMetazoa"/>
        </authorList>
    </citation>
    <scope>IDENTIFICATION</scope>
    <source>
        <strain evidence="2">TTRI</strain>
    </source>
</reference>
<evidence type="ECO:0000256" key="1">
    <source>
        <dbReference type="SAM" id="MobiDB-lite"/>
    </source>
</evidence>
<organism evidence="2 3">
    <name type="scientific">Glossina austeni</name>
    <name type="common">Savannah tsetse fly</name>
    <dbReference type="NCBI Taxonomy" id="7395"/>
    <lineage>
        <taxon>Eukaryota</taxon>
        <taxon>Metazoa</taxon>
        <taxon>Ecdysozoa</taxon>
        <taxon>Arthropoda</taxon>
        <taxon>Hexapoda</taxon>
        <taxon>Insecta</taxon>
        <taxon>Pterygota</taxon>
        <taxon>Neoptera</taxon>
        <taxon>Endopterygota</taxon>
        <taxon>Diptera</taxon>
        <taxon>Brachycera</taxon>
        <taxon>Muscomorpha</taxon>
        <taxon>Hippoboscoidea</taxon>
        <taxon>Glossinidae</taxon>
        <taxon>Glossina</taxon>
    </lineage>
</organism>
<sequence>MVAFTVLAAAIDNIQVKKVASENFPKIIGIYIEAKEVYKCGNKRAAGDCNDYVDNNDHNNNDDNNDDDDDDDDDDIECKENQPLLPGKKYIKRASDKNMRYIVVYSENRNK</sequence>
<proteinExistence type="predicted"/>
<name>A0A1A9UWB5_GLOAU</name>